<proteinExistence type="predicted"/>
<gene>
    <name evidence="1" type="ORF">AQ490_25025</name>
</gene>
<dbReference type="EMBL" id="LLZU01000022">
    <property type="protein sequence ID" value="KRV48535.1"/>
    <property type="molecule type" value="Genomic_DNA"/>
</dbReference>
<reference evidence="1 2" key="1">
    <citation type="submission" date="2015-10" db="EMBL/GenBank/DDBJ databases">
        <title>Draft genome sequence of pyrrolomycin-producing Streptomyces vitaminophilus.</title>
        <authorList>
            <person name="Graham D.E."/>
            <person name="Mahan K.M."/>
            <person name="Klingeman D.M."/>
            <person name="Hettich R.L."/>
            <person name="Parry R.J."/>
        </authorList>
    </citation>
    <scope>NUCLEOTIDE SEQUENCE [LARGE SCALE GENOMIC DNA]</scope>
    <source>
        <strain evidence="1 2">ATCC 31673</strain>
    </source>
</reference>
<evidence type="ECO:0000313" key="2">
    <source>
        <dbReference type="Proteomes" id="UP000050867"/>
    </source>
</evidence>
<evidence type="ECO:0000313" key="1">
    <source>
        <dbReference type="EMBL" id="KRV48535.1"/>
    </source>
</evidence>
<dbReference type="Proteomes" id="UP000050867">
    <property type="component" value="Unassembled WGS sequence"/>
</dbReference>
<dbReference type="AlphaFoldDB" id="A0A0T6LQY9"/>
<name>A0A0T6LQY9_WENVI</name>
<protein>
    <submittedName>
        <fullName evidence="1">Uncharacterized protein</fullName>
    </submittedName>
</protein>
<accession>A0A0T6LQY9</accession>
<organism evidence="1 2">
    <name type="scientific">Wenjunlia vitaminophila</name>
    <name type="common">Streptomyces vitaminophilus</name>
    <dbReference type="NCBI Taxonomy" id="76728"/>
    <lineage>
        <taxon>Bacteria</taxon>
        <taxon>Bacillati</taxon>
        <taxon>Actinomycetota</taxon>
        <taxon>Actinomycetes</taxon>
        <taxon>Kitasatosporales</taxon>
        <taxon>Streptomycetaceae</taxon>
        <taxon>Wenjunlia</taxon>
    </lineage>
</organism>
<comment type="caution">
    <text evidence="1">The sequence shown here is derived from an EMBL/GenBank/DDBJ whole genome shotgun (WGS) entry which is preliminary data.</text>
</comment>
<keyword evidence="2" id="KW-1185">Reference proteome</keyword>
<sequence>MPEVSLAFTEAASLGLVGAVSLGLVEAASLGLVEAATLGRSEDLASSDVAASLCPHAVDASSTVVTAAPSA</sequence>